<dbReference type="GO" id="GO:0003724">
    <property type="term" value="F:RNA helicase activity"/>
    <property type="evidence" value="ECO:0007669"/>
    <property type="project" value="UniProtKB-EC"/>
</dbReference>
<feature type="domain" description="Helicase ATP-binding" evidence="9">
    <location>
        <begin position="102"/>
        <end position="295"/>
    </location>
</feature>
<dbReference type="PROSITE" id="PS00039">
    <property type="entry name" value="DEAD_ATP_HELICASE"/>
    <property type="match status" value="1"/>
</dbReference>
<dbReference type="SUPFAM" id="SSF52540">
    <property type="entry name" value="P-loop containing nucleoside triphosphate hydrolases"/>
    <property type="match status" value="2"/>
</dbReference>
<reference evidence="12" key="1">
    <citation type="journal article" date="2020" name="Fungal Divers.">
        <title>Resolving the Mortierellaceae phylogeny through synthesis of multi-gene phylogenetics and phylogenomics.</title>
        <authorList>
            <person name="Vandepol N."/>
            <person name="Liber J."/>
            <person name="Desiro A."/>
            <person name="Na H."/>
            <person name="Kennedy M."/>
            <person name="Barry K."/>
            <person name="Grigoriev I.V."/>
            <person name="Miller A.N."/>
            <person name="O'Donnell K."/>
            <person name="Stajich J.E."/>
            <person name="Bonito G."/>
        </authorList>
    </citation>
    <scope>NUCLEOTIDE SEQUENCE</scope>
    <source>
        <strain evidence="12">KOD1015</strain>
    </source>
</reference>
<evidence type="ECO:0000256" key="3">
    <source>
        <dbReference type="ARBA" id="ARBA00022801"/>
    </source>
</evidence>
<evidence type="ECO:0000256" key="7">
    <source>
        <dbReference type="RuleBase" id="RU000492"/>
    </source>
</evidence>
<dbReference type="CDD" id="cd18787">
    <property type="entry name" value="SF2_C_DEAD"/>
    <property type="match status" value="1"/>
</dbReference>
<dbReference type="PROSITE" id="PS51192">
    <property type="entry name" value="HELICASE_ATP_BIND_1"/>
    <property type="match status" value="1"/>
</dbReference>
<dbReference type="GO" id="GO:0005524">
    <property type="term" value="F:ATP binding"/>
    <property type="evidence" value="ECO:0007669"/>
    <property type="project" value="UniProtKB-KW"/>
</dbReference>
<keyword evidence="13" id="KW-1185">Reference proteome</keyword>
<sequence>MDQEERTPWAPERPVYDWKPEYTEESAPTDEELEDSLFGTEDRILTGASFDEYDRIEPSFKDIPQNHKPIKNFGDANFHPTILKNIERMSLKVPTPIQKHAIPLLLDGHDMMACAQTGSGKTVAFLAPILSKLAHHISNDTEETQNRPGARITQVRPQVLIIIPTRELAIQIFDEARRLTYQTRIRPGVIYGGTDVRSQKIQLARGANVLIATPGRLIDTVERGYVGLDGVMCTILDEADRMLERGFAENLRRIFEDLDLNINRHPAFQTVMFSATFPSTMQILAKDILKDDHCCLRIGRIGGTTTDIVQNVYWVEEEGKDEEVANLLMATPPARTVIFVATKVKADYLDDKLFNMEFPCVSIHSGRDQRERENSLEAFRLGRSPILVATAVAARGLDIKDVMHVINYDLSDTIDEYVHRIGRTARAGNKGLASSFYNARNSALAPQLAKLLVECKQDVPEFLSEFVSDDYNNEVTDFVDLDQLNIDGEPPAYEKSDYMNHHNEKRGSNDHFDSNGGYKGNYHDYQSSRDHNNDN</sequence>
<keyword evidence="4 7" id="KW-0347">Helicase</keyword>
<feature type="non-terminal residue" evidence="12">
    <location>
        <position position="1"/>
    </location>
</feature>
<feature type="domain" description="DEAD-box RNA helicase Q" evidence="11">
    <location>
        <begin position="71"/>
        <end position="99"/>
    </location>
</feature>
<evidence type="ECO:0000256" key="8">
    <source>
        <dbReference type="SAM" id="MobiDB-lite"/>
    </source>
</evidence>
<evidence type="ECO:0000259" key="9">
    <source>
        <dbReference type="PROSITE" id="PS51192"/>
    </source>
</evidence>
<evidence type="ECO:0000256" key="5">
    <source>
        <dbReference type="ARBA" id="ARBA00022840"/>
    </source>
</evidence>
<dbReference type="OrthoDB" id="196131at2759"/>
<dbReference type="Pfam" id="PF00270">
    <property type="entry name" value="DEAD"/>
    <property type="match status" value="1"/>
</dbReference>
<dbReference type="InterPro" id="IPR027417">
    <property type="entry name" value="P-loop_NTPase"/>
</dbReference>
<name>A0A9P6FXI6_9FUNG</name>
<dbReference type="InterPro" id="IPR011545">
    <property type="entry name" value="DEAD/DEAH_box_helicase_dom"/>
</dbReference>
<keyword evidence="3 7" id="KW-0378">Hydrolase</keyword>
<dbReference type="Proteomes" id="UP000780801">
    <property type="component" value="Unassembled WGS sequence"/>
</dbReference>
<evidence type="ECO:0000313" key="13">
    <source>
        <dbReference type="Proteomes" id="UP000780801"/>
    </source>
</evidence>
<dbReference type="SMART" id="SM00490">
    <property type="entry name" value="HELICc"/>
    <property type="match status" value="1"/>
</dbReference>
<evidence type="ECO:0000256" key="6">
    <source>
        <dbReference type="PROSITE-ProRule" id="PRU00552"/>
    </source>
</evidence>
<dbReference type="InterPro" id="IPR014001">
    <property type="entry name" value="Helicase_ATP-bd"/>
</dbReference>
<comment type="similarity">
    <text evidence="7">Belongs to the DEAD box helicase family.</text>
</comment>
<organism evidence="12 13">
    <name type="scientific">Lunasporangiospora selenospora</name>
    <dbReference type="NCBI Taxonomy" id="979761"/>
    <lineage>
        <taxon>Eukaryota</taxon>
        <taxon>Fungi</taxon>
        <taxon>Fungi incertae sedis</taxon>
        <taxon>Mucoromycota</taxon>
        <taxon>Mortierellomycotina</taxon>
        <taxon>Mortierellomycetes</taxon>
        <taxon>Mortierellales</taxon>
        <taxon>Mortierellaceae</taxon>
        <taxon>Lunasporangiospora</taxon>
    </lineage>
</organism>
<dbReference type="PROSITE" id="PS51194">
    <property type="entry name" value="HELICASE_CTER"/>
    <property type="match status" value="1"/>
</dbReference>
<dbReference type="PANTHER" id="PTHR47958">
    <property type="entry name" value="ATP-DEPENDENT RNA HELICASE DBP3"/>
    <property type="match status" value="1"/>
</dbReference>
<evidence type="ECO:0000259" key="10">
    <source>
        <dbReference type="PROSITE" id="PS51194"/>
    </source>
</evidence>
<dbReference type="GO" id="GO:0003676">
    <property type="term" value="F:nucleic acid binding"/>
    <property type="evidence" value="ECO:0007669"/>
    <property type="project" value="InterPro"/>
</dbReference>
<dbReference type="PROSITE" id="PS51195">
    <property type="entry name" value="Q_MOTIF"/>
    <property type="match status" value="1"/>
</dbReference>
<dbReference type="Gene3D" id="3.40.50.300">
    <property type="entry name" value="P-loop containing nucleotide triphosphate hydrolases"/>
    <property type="match status" value="2"/>
</dbReference>
<dbReference type="Pfam" id="PF00271">
    <property type="entry name" value="Helicase_C"/>
    <property type="match status" value="1"/>
</dbReference>
<dbReference type="EC" id="3.6.4.13" evidence="1"/>
<feature type="compositionally biased region" description="Basic and acidic residues" evidence="8">
    <location>
        <begin position="526"/>
        <end position="535"/>
    </location>
</feature>
<feature type="domain" description="Helicase C-terminal" evidence="10">
    <location>
        <begin position="307"/>
        <end position="467"/>
    </location>
</feature>
<evidence type="ECO:0000256" key="1">
    <source>
        <dbReference type="ARBA" id="ARBA00012552"/>
    </source>
</evidence>
<dbReference type="InterPro" id="IPR014014">
    <property type="entry name" value="RNA_helicase_DEAD_Q_motif"/>
</dbReference>
<feature type="region of interest" description="Disordered" evidence="8">
    <location>
        <begin position="489"/>
        <end position="535"/>
    </location>
</feature>
<feature type="short sequence motif" description="Q motif" evidence="6">
    <location>
        <begin position="71"/>
        <end position="99"/>
    </location>
</feature>
<feature type="region of interest" description="Disordered" evidence="8">
    <location>
        <begin position="1"/>
        <end position="34"/>
    </location>
</feature>
<dbReference type="EMBL" id="JAABOA010000746">
    <property type="protein sequence ID" value="KAF9583292.1"/>
    <property type="molecule type" value="Genomic_DNA"/>
</dbReference>
<keyword evidence="2 7" id="KW-0547">Nucleotide-binding</keyword>
<protein>
    <recommendedName>
        <fullName evidence="1">RNA helicase</fullName>
        <ecNumber evidence="1">3.6.4.13</ecNumber>
    </recommendedName>
</protein>
<dbReference type="SMART" id="SM00487">
    <property type="entry name" value="DEXDc"/>
    <property type="match status" value="1"/>
</dbReference>
<proteinExistence type="inferred from homology"/>
<accession>A0A9P6FXI6</accession>
<comment type="caution">
    <text evidence="12">The sequence shown here is derived from an EMBL/GenBank/DDBJ whole genome shotgun (WGS) entry which is preliminary data.</text>
</comment>
<dbReference type="FunFam" id="3.40.50.300:FF:000008">
    <property type="entry name" value="ATP-dependent RNA helicase RhlB"/>
    <property type="match status" value="1"/>
</dbReference>
<evidence type="ECO:0000256" key="2">
    <source>
        <dbReference type="ARBA" id="ARBA00022741"/>
    </source>
</evidence>
<keyword evidence="5 7" id="KW-0067">ATP-binding</keyword>
<gene>
    <name evidence="12" type="ORF">BGW38_009808</name>
</gene>
<feature type="compositionally biased region" description="Acidic residues" evidence="8">
    <location>
        <begin position="23"/>
        <end position="34"/>
    </location>
</feature>
<dbReference type="GO" id="GO:0016787">
    <property type="term" value="F:hydrolase activity"/>
    <property type="evidence" value="ECO:0007669"/>
    <property type="project" value="UniProtKB-KW"/>
</dbReference>
<dbReference type="AlphaFoldDB" id="A0A9P6FXI6"/>
<dbReference type="InterPro" id="IPR000629">
    <property type="entry name" value="RNA-helicase_DEAD-box_CS"/>
</dbReference>
<dbReference type="InterPro" id="IPR001650">
    <property type="entry name" value="Helicase_C-like"/>
</dbReference>
<feature type="compositionally biased region" description="Basic and acidic residues" evidence="8">
    <location>
        <begin position="492"/>
        <end position="513"/>
    </location>
</feature>
<evidence type="ECO:0000313" key="12">
    <source>
        <dbReference type="EMBL" id="KAF9583292.1"/>
    </source>
</evidence>
<evidence type="ECO:0000259" key="11">
    <source>
        <dbReference type="PROSITE" id="PS51195"/>
    </source>
</evidence>
<evidence type="ECO:0000256" key="4">
    <source>
        <dbReference type="ARBA" id="ARBA00022806"/>
    </source>
</evidence>